<evidence type="ECO:0000259" key="5">
    <source>
        <dbReference type="Pfam" id="PF04542"/>
    </source>
</evidence>
<accession>A0ABT2QZ11</accession>
<name>A0ABT2QZ11_9GAMM</name>
<dbReference type="NCBIfam" id="NF009180">
    <property type="entry name" value="PRK12528.1"/>
    <property type="match status" value="1"/>
</dbReference>
<dbReference type="Proteomes" id="UP001064106">
    <property type="component" value="Unassembled WGS sequence"/>
</dbReference>
<evidence type="ECO:0000256" key="2">
    <source>
        <dbReference type="ARBA" id="ARBA00023015"/>
    </source>
</evidence>
<evidence type="ECO:0000256" key="4">
    <source>
        <dbReference type="ARBA" id="ARBA00023163"/>
    </source>
</evidence>
<proteinExistence type="inferred from homology"/>
<feature type="domain" description="RNA polymerase sigma factor 70 region 4 type 2" evidence="6">
    <location>
        <begin position="110"/>
        <end position="162"/>
    </location>
</feature>
<dbReference type="InterPro" id="IPR013325">
    <property type="entry name" value="RNA_pol_sigma_r2"/>
</dbReference>
<dbReference type="Gene3D" id="1.10.1740.10">
    <property type="match status" value="1"/>
</dbReference>
<dbReference type="NCBIfam" id="TIGR02937">
    <property type="entry name" value="sigma70-ECF"/>
    <property type="match status" value="1"/>
</dbReference>
<keyword evidence="8" id="KW-1185">Reference proteome</keyword>
<dbReference type="SUPFAM" id="SSF88946">
    <property type="entry name" value="Sigma2 domain of RNA polymerase sigma factors"/>
    <property type="match status" value="1"/>
</dbReference>
<evidence type="ECO:0000313" key="7">
    <source>
        <dbReference type="EMBL" id="MCU5782754.1"/>
    </source>
</evidence>
<dbReference type="InterPro" id="IPR013324">
    <property type="entry name" value="RNA_pol_sigma_r3/r4-like"/>
</dbReference>
<dbReference type="EMBL" id="ARXS01000010">
    <property type="protein sequence ID" value="MCU5782754.1"/>
    <property type="molecule type" value="Genomic_DNA"/>
</dbReference>
<evidence type="ECO:0000259" key="6">
    <source>
        <dbReference type="Pfam" id="PF08281"/>
    </source>
</evidence>
<keyword evidence="2" id="KW-0805">Transcription regulation</keyword>
<dbReference type="InterPro" id="IPR014284">
    <property type="entry name" value="RNA_pol_sigma-70_dom"/>
</dbReference>
<evidence type="ECO:0000256" key="1">
    <source>
        <dbReference type="ARBA" id="ARBA00010641"/>
    </source>
</evidence>
<dbReference type="Pfam" id="PF04542">
    <property type="entry name" value="Sigma70_r2"/>
    <property type="match status" value="1"/>
</dbReference>
<evidence type="ECO:0000256" key="3">
    <source>
        <dbReference type="ARBA" id="ARBA00023082"/>
    </source>
</evidence>
<evidence type="ECO:0000313" key="8">
    <source>
        <dbReference type="Proteomes" id="UP001064106"/>
    </source>
</evidence>
<comment type="similarity">
    <text evidence="1">Belongs to the sigma-70 factor family. ECF subfamily.</text>
</comment>
<dbReference type="PANTHER" id="PTHR43133">
    <property type="entry name" value="RNA POLYMERASE ECF-TYPE SIGMA FACTO"/>
    <property type="match status" value="1"/>
</dbReference>
<gene>
    <name evidence="7" type="ORF">MA04_02054</name>
</gene>
<dbReference type="PANTHER" id="PTHR43133:SF63">
    <property type="entry name" value="RNA POLYMERASE SIGMA FACTOR FECI-RELATED"/>
    <property type="match status" value="1"/>
</dbReference>
<dbReference type="Gene3D" id="1.10.10.10">
    <property type="entry name" value="Winged helix-like DNA-binding domain superfamily/Winged helix DNA-binding domain"/>
    <property type="match status" value="1"/>
</dbReference>
<organism evidence="7 8">
    <name type="scientific">Alloalcanivorax balearicus MACL04</name>
    <dbReference type="NCBI Taxonomy" id="1177182"/>
    <lineage>
        <taxon>Bacteria</taxon>
        <taxon>Pseudomonadati</taxon>
        <taxon>Pseudomonadota</taxon>
        <taxon>Gammaproteobacteria</taxon>
        <taxon>Oceanospirillales</taxon>
        <taxon>Alcanivoracaceae</taxon>
        <taxon>Alloalcanivorax</taxon>
    </lineage>
</organism>
<sequence length="169" mass="19499">MASGGQWHQQIDRLYGDHQRWLVSWFRRKLGCHQRADDLTHDTFMRLLVRREAITVREPRAFLTTLASRVLSNHWRREQVEAAYLKSLAALPEEQAPSPEEHALLLEALHQVDRMLGDLPLPVKRAFLYAQLDGLTHQAIADELNLSISTVKRYLIRASAQCYFALESA</sequence>
<reference evidence="7" key="1">
    <citation type="submission" date="2012-09" db="EMBL/GenBank/DDBJ databases">
        <title>Genome Sequence of alkane-degrading Bacterium Alcanivorax balearicus MACL04.</title>
        <authorList>
            <person name="Lai Q."/>
            <person name="Shao Z."/>
        </authorList>
    </citation>
    <scope>NUCLEOTIDE SEQUENCE</scope>
    <source>
        <strain evidence="7">MACL04</strain>
    </source>
</reference>
<dbReference type="Pfam" id="PF08281">
    <property type="entry name" value="Sigma70_r4_2"/>
    <property type="match status" value="1"/>
</dbReference>
<protein>
    <submittedName>
        <fullName evidence="7">ECF subfamily RNA polymerase sigma factor</fullName>
    </submittedName>
</protein>
<dbReference type="InterPro" id="IPR007627">
    <property type="entry name" value="RNA_pol_sigma70_r2"/>
</dbReference>
<keyword evidence="3" id="KW-0731">Sigma factor</keyword>
<dbReference type="SUPFAM" id="SSF88659">
    <property type="entry name" value="Sigma3 and sigma4 domains of RNA polymerase sigma factors"/>
    <property type="match status" value="1"/>
</dbReference>
<dbReference type="InterPro" id="IPR039425">
    <property type="entry name" value="RNA_pol_sigma-70-like"/>
</dbReference>
<dbReference type="RefSeq" id="WP_063141564.1">
    <property type="nucleotide sequence ID" value="NZ_ARXS01000010.1"/>
</dbReference>
<keyword evidence="4" id="KW-0804">Transcription</keyword>
<feature type="domain" description="RNA polymerase sigma-70 region 2" evidence="5">
    <location>
        <begin position="14"/>
        <end position="79"/>
    </location>
</feature>
<dbReference type="InterPro" id="IPR036388">
    <property type="entry name" value="WH-like_DNA-bd_sf"/>
</dbReference>
<comment type="caution">
    <text evidence="7">The sequence shown here is derived from an EMBL/GenBank/DDBJ whole genome shotgun (WGS) entry which is preliminary data.</text>
</comment>
<dbReference type="InterPro" id="IPR013249">
    <property type="entry name" value="RNA_pol_sigma70_r4_t2"/>
</dbReference>